<name>A0A560LPD6_9BRAD</name>
<dbReference type="Pfam" id="PF02911">
    <property type="entry name" value="Formyl_trans_C"/>
    <property type="match status" value="1"/>
</dbReference>
<evidence type="ECO:0000256" key="4">
    <source>
        <dbReference type="ARBA" id="ARBA00022917"/>
    </source>
</evidence>
<dbReference type="GO" id="GO:0005829">
    <property type="term" value="C:cytosol"/>
    <property type="evidence" value="ECO:0007669"/>
    <property type="project" value="TreeGrafter"/>
</dbReference>
<dbReference type="HAMAP" id="MF_00182">
    <property type="entry name" value="Formyl_trans"/>
    <property type="match status" value="1"/>
</dbReference>
<dbReference type="STRING" id="1755647.AS156_19495"/>
<comment type="similarity">
    <text evidence="1 5">Belongs to the Fmt family.</text>
</comment>
<dbReference type="InterPro" id="IPR005794">
    <property type="entry name" value="Fmt"/>
</dbReference>
<dbReference type="EMBL" id="VITY01000008">
    <property type="protein sequence ID" value="TWB96314.1"/>
    <property type="molecule type" value="Genomic_DNA"/>
</dbReference>
<evidence type="ECO:0000313" key="8">
    <source>
        <dbReference type="EMBL" id="TWB96314.1"/>
    </source>
</evidence>
<dbReference type="InterPro" id="IPR041711">
    <property type="entry name" value="Met-tRNA-FMT_N"/>
</dbReference>
<accession>A0A560LPD6</accession>
<keyword evidence="3 5" id="KW-0808">Transferase</keyword>
<dbReference type="PANTHER" id="PTHR11138:SF5">
    <property type="entry name" value="METHIONYL-TRNA FORMYLTRANSFERASE, MITOCHONDRIAL"/>
    <property type="match status" value="1"/>
</dbReference>
<dbReference type="InterPro" id="IPR044135">
    <property type="entry name" value="Met-tRNA-FMT_C"/>
</dbReference>
<dbReference type="PANTHER" id="PTHR11138">
    <property type="entry name" value="METHIONYL-TRNA FORMYLTRANSFERASE"/>
    <property type="match status" value="1"/>
</dbReference>
<evidence type="ECO:0000313" key="9">
    <source>
        <dbReference type="Proteomes" id="UP000321304"/>
    </source>
</evidence>
<evidence type="ECO:0000256" key="3">
    <source>
        <dbReference type="ARBA" id="ARBA00022679"/>
    </source>
</evidence>
<evidence type="ECO:0000259" key="7">
    <source>
        <dbReference type="Pfam" id="PF02911"/>
    </source>
</evidence>
<comment type="catalytic activity">
    <reaction evidence="5">
        <text>L-methionyl-tRNA(fMet) + (6R)-10-formyltetrahydrofolate = N-formyl-L-methionyl-tRNA(fMet) + (6S)-5,6,7,8-tetrahydrofolate + H(+)</text>
        <dbReference type="Rhea" id="RHEA:24380"/>
        <dbReference type="Rhea" id="RHEA-COMP:9952"/>
        <dbReference type="Rhea" id="RHEA-COMP:9953"/>
        <dbReference type="ChEBI" id="CHEBI:15378"/>
        <dbReference type="ChEBI" id="CHEBI:57453"/>
        <dbReference type="ChEBI" id="CHEBI:78530"/>
        <dbReference type="ChEBI" id="CHEBI:78844"/>
        <dbReference type="ChEBI" id="CHEBI:195366"/>
        <dbReference type="EC" id="2.1.2.9"/>
    </reaction>
</comment>
<dbReference type="SUPFAM" id="SSF50486">
    <property type="entry name" value="FMT C-terminal domain-like"/>
    <property type="match status" value="1"/>
</dbReference>
<organism evidence="8 9">
    <name type="scientific">Bradyrhizobium macuxiense</name>
    <dbReference type="NCBI Taxonomy" id="1755647"/>
    <lineage>
        <taxon>Bacteria</taxon>
        <taxon>Pseudomonadati</taxon>
        <taxon>Pseudomonadota</taxon>
        <taxon>Alphaproteobacteria</taxon>
        <taxon>Hyphomicrobiales</taxon>
        <taxon>Nitrobacteraceae</taxon>
        <taxon>Bradyrhizobium</taxon>
    </lineage>
</organism>
<dbReference type="FunFam" id="3.40.50.12230:FF:000001">
    <property type="entry name" value="Methionyl-tRNA formyltransferase"/>
    <property type="match status" value="1"/>
</dbReference>
<reference evidence="8 9" key="1">
    <citation type="submission" date="2019-06" db="EMBL/GenBank/DDBJ databases">
        <title>Genomic Encyclopedia of Type Strains, Phase IV (KMG-V): Genome sequencing to study the core and pangenomes of soil and plant-associated prokaryotes.</title>
        <authorList>
            <person name="Whitman W."/>
        </authorList>
    </citation>
    <scope>NUCLEOTIDE SEQUENCE [LARGE SCALE GENOMIC DNA]</scope>
    <source>
        <strain evidence="8 9">BR 10355</strain>
    </source>
</reference>
<dbReference type="NCBIfam" id="TIGR00460">
    <property type="entry name" value="fmt"/>
    <property type="match status" value="1"/>
</dbReference>
<dbReference type="InterPro" id="IPR002376">
    <property type="entry name" value="Formyl_transf_N"/>
</dbReference>
<evidence type="ECO:0000256" key="1">
    <source>
        <dbReference type="ARBA" id="ARBA00010699"/>
    </source>
</evidence>
<dbReference type="CDD" id="cd08646">
    <property type="entry name" value="FMT_core_Met-tRNA-FMT_N"/>
    <property type="match status" value="1"/>
</dbReference>
<dbReference type="InterPro" id="IPR011034">
    <property type="entry name" value="Formyl_transferase-like_C_sf"/>
</dbReference>
<gene>
    <name evidence="5" type="primary">fmt</name>
    <name evidence="8" type="ORF">FBZ93_108357</name>
</gene>
<feature type="binding site" evidence="5">
    <location>
        <begin position="112"/>
        <end position="115"/>
    </location>
    <ligand>
        <name>(6S)-5,6,7,8-tetrahydrofolate</name>
        <dbReference type="ChEBI" id="CHEBI:57453"/>
    </ligand>
</feature>
<dbReference type="SUPFAM" id="SSF53328">
    <property type="entry name" value="Formyltransferase"/>
    <property type="match status" value="1"/>
</dbReference>
<dbReference type="AlphaFoldDB" id="A0A560LPD6"/>
<evidence type="ECO:0000256" key="5">
    <source>
        <dbReference type="HAMAP-Rule" id="MF_00182"/>
    </source>
</evidence>
<keyword evidence="4 5" id="KW-0648">Protein biosynthesis</keyword>
<proteinExistence type="inferred from homology"/>
<dbReference type="Pfam" id="PF00551">
    <property type="entry name" value="Formyl_trans_N"/>
    <property type="match status" value="1"/>
</dbReference>
<dbReference type="InterPro" id="IPR001555">
    <property type="entry name" value="GART_AS"/>
</dbReference>
<dbReference type="InterPro" id="IPR005793">
    <property type="entry name" value="Formyl_trans_C"/>
</dbReference>
<keyword evidence="9" id="KW-1185">Reference proteome</keyword>
<evidence type="ECO:0000256" key="2">
    <source>
        <dbReference type="ARBA" id="ARBA00012261"/>
    </source>
</evidence>
<dbReference type="Proteomes" id="UP000321304">
    <property type="component" value="Unassembled WGS sequence"/>
</dbReference>
<dbReference type="EC" id="2.1.2.9" evidence="2 5"/>
<evidence type="ECO:0000259" key="6">
    <source>
        <dbReference type="Pfam" id="PF00551"/>
    </source>
</evidence>
<feature type="domain" description="Formyl transferase N-terminal" evidence="6">
    <location>
        <begin position="5"/>
        <end position="182"/>
    </location>
</feature>
<sequence length="311" mass="33128">MPLRLIFMGTPDFAVPTLLELVAHGHEVVAAYTRAPKPGGRRGLQLQPTPVEQEARRLGIPVLTPKTLRTDEALEAFRAHDADAAVVVAYGMILPQAILDAPKLGCFNLHASLLPRWRGAAPINRAIMAGDAESGVMVMKMDVGLDTGDVAMAERLPITDSMTASDLHDALAPLGADLMVRAMGGLQRGGLQLTKQSADGVTYAAKIEKAEARIDWKQPAHAVLRHIHGLSPFPGAWCELTGEGEPVRLKVLRCELAKGSGQPGEVLDDHLAIACGDGAVRIIELQRAGKGPMKAADFLRGTPLKPPARLS</sequence>
<dbReference type="Gene3D" id="3.40.50.12230">
    <property type="match status" value="1"/>
</dbReference>
<dbReference type="RefSeq" id="WP_146988675.1">
    <property type="nucleotide sequence ID" value="NZ_VITY01000008.1"/>
</dbReference>
<dbReference type="InterPro" id="IPR036477">
    <property type="entry name" value="Formyl_transf_N_sf"/>
</dbReference>
<dbReference type="PROSITE" id="PS00373">
    <property type="entry name" value="GART"/>
    <property type="match status" value="1"/>
</dbReference>
<feature type="domain" description="Formyl transferase C-terminal" evidence="7">
    <location>
        <begin position="206"/>
        <end position="302"/>
    </location>
</feature>
<dbReference type="OrthoDB" id="9802815at2"/>
<comment type="function">
    <text evidence="5">Attaches a formyl group to the free amino group of methionyl-tRNA(fMet). The formyl group appears to play a dual role in the initiator identity of N-formylmethionyl-tRNA by promoting its recognition by IF2 and preventing the misappropriation of this tRNA by the elongation apparatus.</text>
</comment>
<dbReference type="GO" id="GO:0004479">
    <property type="term" value="F:methionyl-tRNA formyltransferase activity"/>
    <property type="evidence" value="ECO:0007669"/>
    <property type="project" value="UniProtKB-UniRule"/>
</dbReference>
<protein>
    <recommendedName>
        <fullName evidence="2 5">Methionyl-tRNA formyltransferase</fullName>
        <ecNumber evidence="2 5">2.1.2.9</ecNumber>
    </recommendedName>
</protein>
<dbReference type="CDD" id="cd08704">
    <property type="entry name" value="Met_tRNA_FMT_C"/>
    <property type="match status" value="1"/>
</dbReference>
<comment type="caution">
    <text evidence="8">The sequence shown here is derived from an EMBL/GenBank/DDBJ whole genome shotgun (WGS) entry which is preliminary data.</text>
</comment>